<dbReference type="Proteomes" id="UP000187203">
    <property type="component" value="Unassembled WGS sequence"/>
</dbReference>
<reference evidence="2" key="1">
    <citation type="submission" date="2013-09" db="EMBL/GenBank/DDBJ databases">
        <title>Corchorus olitorius genome sequencing.</title>
        <authorList>
            <person name="Alam M."/>
            <person name="Haque M.S."/>
            <person name="Islam M.S."/>
            <person name="Emdad E.M."/>
            <person name="Islam M.M."/>
            <person name="Ahmed B."/>
            <person name="Halim A."/>
            <person name="Hossen Q.M.M."/>
            <person name="Hossain M.Z."/>
            <person name="Ahmed R."/>
            <person name="Khan M.M."/>
            <person name="Islam R."/>
            <person name="Rashid M.M."/>
            <person name="Khan S.A."/>
            <person name="Rahman M.S."/>
            <person name="Alam M."/>
            <person name="Yahiya A.S."/>
            <person name="Khan M.S."/>
            <person name="Azam M.S."/>
            <person name="Haque T."/>
            <person name="Lashkar M.Z.H."/>
            <person name="Akhand A.I."/>
            <person name="Morshed G."/>
            <person name="Roy S."/>
            <person name="Uddin K.S."/>
            <person name="Rabeya T."/>
            <person name="Hossain A.S."/>
            <person name="Chowdhury A."/>
            <person name="Snigdha A.R."/>
            <person name="Mortoza M.S."/>
            <person name="Matin S.A."/>
            <person name="Hoque S.M.E."/>
            <person name="Islam M.K."/>
            <person name="Roy D.K."/>
            <person name="Haider R."/>
            <person name="Moosa M.M."/>
            <person name="Elias S.M."/>
            <person name="Hasan A.M."/>
            <person name="Jahan S."/>
            <person name="Shafiuddin M."/>
            <person name="Mahmood N."/>
            <person name="Shommy N.S."/>
        </authorList>
    </citation>
    <scope>NUCLEOTIDE SEQUENCE [LARGE SCALE GENOMIC DNA]</scope>
    <source>
        <strain evidence="2">cv. O-4</strain>
    </source>
</reference>
<dbReference type="AlphaFoldDB" id="A0A1R3KKM4"/>
<sequence>MLTNGTICSATSVGINLPSPAIKNDDVAIEKDTPIVDTDAAVRQKDIPTVETVVAVKEKDNDIDFVDGQGGTTTEDPWLMPHVPYFFTSQFMAKDNQPPTPIVEIHAEAPAVGTHAVAPVVGTHVKASAVGTHAAAPAVGTHAKASAVGTHVERMMLKLRSWNLC</sequence>
<dbReference type="EMBL" id="AWUE01013126">
    <property type="protein sequence ID" value="OMP07635.1"/>
    <property type="molecule type" value="Genomic_DNA"/>
</dbReference>
<protein>
    <submittedName>
        <fullName evidence="1">Uncharacterized protein</fullName>
    </submittedName>
</protein>
<proteinExistence type="predicted"/>
<organism evidence="1 2">
    <name type="scientific">Corchorus olitorius</name>
    <dbReference type="NCBI Taxonomy" id="93759"/>
    <lineage>
        <taxon>Eukaryota</taxon>
        <taxon>Viridiplantae</taxon>
        <taxon>Streptophyta</taxon>
        <taxon>Embryophyta</taxon>
        <taxon>Tracheophyta</taxon>
        <taxon>Spermatophyta</taxon>
        <taxon>Magnoliopsida</taxon>
        <taxon>eudicotyledons</taxon>
        <taxon>Gunneridae</taxon>
        <taxon>Pentapetalae</taxon>
        <taxon>rosids</taxon>
        <taxon>malvids</taxon>
        <taxon>Malvales</taxon>
        <taxon>Malvaceae</taxon>
        <taxon>Grewioideae</taxon>
        <taxon>Apeibeae</taxon>
        <taxon>Corchorus</taxon>
    </lineage>
</organism>
<gene>
    <name evidence="1" type="ORF">COLO4_07178</name>
</gene>
<accession>A0A1R3KKM4</accession>
<keyword evidence="2" id="KW-1185">Reference proteome</keyword>
<comment type="caution">
    <text evidence="1">The sequence shown here is derived from an EMBL/GenBank/DDBJ whole genome shotgun (WGS) entry which is preliminary data.</text>
</comment>
<name>A0A1R3KKM4_9ROSI</name>
<evidence type="ECO:0000313" key="1">
    <source>
        <dbReference type="EMBL" id="OMP07635.1"/>
    </source>
</evidence>
<evidence type="ECO:0000313" key="2">
    <source>
        <dbReference type="Proteomes" id="UP000187203"/>
    </source>
</evidence>